<protein>
    <submittedName>
        <fullName evidence="1">Uncharacterized protein</fullName>
    </submittedName>
</protein>
<dbReference type="EMBL" id="MN739708">
    <property type="protein sequence ID" value="QHT22186.1"/>
    <property type="molecule type" value="Genomic_DNA"/>
</dbReference>
<proteinExistence type="predicted"/>
<sequence length="1602" mass="167133">MSYNNSKQYPTKPLKGGAILSNYGSFDTLTATTLIVEDVDFSTLVNNGFFTNADVANSKIENTTIGLNIPSIGYFTELKTFNNVSFISNVIGATATWDVDTGVFYISSSGSLEVAGCSKLGNIKICNNDIKADNTNGDINIIPNGIGSAYVYGPLFNSSSHGSLSVTYTNGGADVVVDGNMNFFSSSGNYNVNVFGNQNLTSNNGDVNITTDAGVQNVIISTIVSTLGNIVVTTALPNGVKSGDVVSISGNSTFNGAYTVGNVLSDNVFRLTTTTGASINGIGGLYIRTPNNVINLNSSTFVKIPSDTKLSFGATCNSISASTSAMMINSCNDIQFVLPANNVIRTPEGTKLQFGTSGSNYINVTSGKLNINSANTIAIDGVVLQINTTNTRFYDPILTIGDYTAPINDTKDRGVEFRYYDVSSGSTKLGWFGYKSTSGSFAFLKDVTNTNETISGGLGNIEANTVTLSQLRFNSTSGNSEIDMSCGVIKSVSLLQGCSGDITIRGSNNVTMEATNRIHLSAGNNVLIPTSTFLLFGTSGSYVRGNTIGNIEVSAQKNVTFTTQTNGSVTIPIGTRLTFDGTSAGSKSIFADTAGDLNILSNNNLYLTPSSSVIIPYDVSTQFGSSTQTLTGRSGGITLATPQALQLLGNSNVELFASSGNVSISAVLGDINLYTTSGNVRVSPGKSLVFGISGTSNSVSLTNGNLVVRGNDTNQISFSNSVSINLTPSIDVNIPTSIKLNLSSDKAISLFSNSAGNLAITNGVTNGSINISSNSATNITSSSFNVVGNTTRINTDNLLVKDPIITISHESPITNDLKDRGIEFKYFDTSAKLGWFGYKNNTGRFTYLLDAANSGEIITGTKGDVEVGTLYLNNMQFSGSTPGSLNMACGSIVNANTVSGCSGVLNLRGSSVINMSASDVNVSAGALKLSVTDSIRVPYNVPFVFDNVSNSSSSSNSNSITCNTVGHLTMNASKIIMNADVQINGTTTNIHSTVTNLHDPIFSLGGVIGPIVDDGKDRGVEFKWFGGASSKTGFFGYKNSIGRFVFIKDGTNNNEVFSGSYGDIQVNNVYGNGIILSGSGVISGVSELSGGAIQISTSSGNITISPTSGASVVLPYETKLVFGNTQNSIYGVSSGALVISSGDKTVISTGSLDISTTKYVSIPGGIPIYIGDATIQNSNGNLGISTINNILLNPSSSGGSVIIPEDTYLEFGSNGNSIYSDGDQLLINGYNGVSISSGNITISGTINIEGELSTDTYIFPLGTSQTSKVTSIVNSTVGSRLIIVKTNDPHYLSVNDKITLKNTNSVPVVDGEYTVNSILDSTRITVSVPLPFTTLTTSGTDGILKGVLKVNQGKDVGISVNYWADKAGNGVTAGSINSYTGFFGYKLNTDRWTFYDRSIIMNDVVTGTLGNIDVNKVFTNKMSGFILEGGISGGSNAIAGSNFVVAGGSINNTPIGGTTAAAGRFTTLSSTVEASFNNVTLQRSLVYSIERYTVNAVTMPTRNPTVDFVVSLISVSGANYTTSSGTMPSLLVADGTYKILTCASIGTGCAHTIHFGIGKIIAPSHDTSPSKLVFKRAGQSAQLMFSAIDNAWILINSGAYVT</sequence>
<name>A0A6C0DZ67_9ZZZZ</name>
<reference evidence="1" key="1">
    <citation type="journal article" date="2020" name="Nature">
        <title>Giant virus diversity and host interactions through global metagenomics.</title>
        <authorList>
            <person name="Schulz F."/>
            <person name="Roux S."/>
            <person name="Paez-Espino D."/>
            <person name="Jungbluth S."/>
            <person name="Walsh D.A."/>
            <person name="Denef V.J."/>
            <person name="McMahon K.D."/>
            <person name="Konstantinidis K.T."/>
            <person name="Eloe-Fadrosh E.A."/>
            <person name="Kyrpides N.C."/>
            <person name="Woyke T."/>
        </authorList>
    </citation>
    <scope>NUCLEOTIDE SEQUENCE</scope>
    <source>
        <strain evidence="1">GVMAG-M-3300023179-107</strain>
    </source>
</reference>
<accession>A0A6C0DZ67</accession>
<organism evidence="1">
    <name type="scientific">viral metagenome</name>
    <dbReference type="NCBI Taxonomy" id="1070528"/>
    <lineage>
        <taxon>unclassified sequences</taxon>
        <taxon>metagenomes</taxon>
        <taxon>organismal metagenomes</taxon>
    </lineage>
</organism>
<evidence type="ECO:0000313" key="1">
    <source>
        <dbReference type="EMBL" id="QHT22186.1"/>
    </source>
</evidence>